<dbReference type="EMBL" id="CAHP01000011">
    <property type="protein sequence ID" value="CCG40197.1"/>
    <property type="molecule type" value="Genomic_DNA"/>
</dbReference>
<sequence>MRDRKEAAETRIVMVRAADPGRPGGIQAGTVGLCPLYIYVFERRECGLGPFQCLGIDCRYHDLSTFSPPDPWRGSCHRLSNTLEPLRRIGE</sequence>
<dbReference type="Proteomes" id="UP000004169">
    <property type="component" value="Unassembled WGS sequence"/>
</dbReference>
<proteinExistence type="predicted"/>
<name>H8FPA9_MAGML</name>
<reference evidence="1 2" key="1">
    <citation type="journal article" date="2012" name="J. Bacteriol.">
        <title>Draft Genome Sequence of the Purple Photosynthetic Bacterium Phaeospirillum molischianum DSM120, a Particularly Versatile Bacterium.</title>
        <authorList>
            <person name="Duquesne K."/>
            <person name="Prima V."/>
            <person name="Ji B."/>
            <person name="Rouy Z."/>
            <person name="Medigue C."/>
            <person name="Talla E."/>
            <person name="Sturgis J.N."/>
        </authorList>
    </citation>
    <scope>NUCLEOTIDE SEQUENCE [LARGE SCALE GENOMIC DNA]</scope>
    <source>
        <strain evidence="2">DSM120</strain>
    </source>
</reference>
<protein>
    <submittedName>
        <fullName evidence="1">Uncharacterized protein</fullName>
    </submittedName>
</protein>
<accession>H8FPA9</accession>
<keyword evidence="2" id="KW-1185">Reference proteome</keyword>
<dbReference type="AlphaFoldDB" id="H8FPA9"/>
<dbReference type="STRING" id="1150626.PHAMO_190006"/>
<gene>
    <name evidence="1" type="ORF">PHAMO_190006</name>
</gene>
<organism evidence="1 2">
    <name type="scientific">Magnetospirillum molischianum DSM 120</name>
    <dbReference type="NCBI Taxonomy" id="1150626"/>
    <lineage>
        <taxon>Bacteria</taxon>
        <taxon>Pseudomonadati</taxon>
        <taxon>Pseudomonadota</taxon>
        <taxon>Alphaproteobacteria</taxon>
        <taxon>Rhodospirillales</taxon>
        <taxon>Rhodospirillaceae</taxon>
        <taxon>Magnetospirillum</taxon>
    </lineage>
</organism>
<comment type="caution">
    <text evidence="1">The sequence shown here is derived from an EMBL/GenBank/DDBJ whole genome shotgun (WGS) entry which is preliminary data.</text>
</comment>
<evidence type="ECO:0000313" key="1">
    <source>
        <dbReference type="EMBL" id="CCG40197.1"/>
    </source>
</evidence>
<evidence type="ECO:0000313" key="2">
    <source>
        <dbReference type="Proteomes" id="UP000004169"/>
    </source>
</evidence>